<dbReference type="GO" id="GO:0005886">
    <property type="term" value="C:plasma membrane"/>
    <property type="evidence" value="ECO:0007669"/>
    <property type="project" value="UniProtKB-SubCell"/>
</dbReference>
<evidence type="ECO:0000256" key="6">
    <source>
        <dbReference type="ARBA" id="ARBA00023136"/>
    </source>
</evidence>
<keyword evidence="5 8" id="KW-1133">Transmembrane helix</keyword>
<dbReference type="Pfam" id="PF00005">
    <property type="entry name" value="ABC_tran"/>
    <property type="match status" value="1"/>
</dbReference>
<dbReference type="InterPro" id="IPR027417">
    <property type="entry name" value="P-loop_NTPase"/>
</dbReference>
<comment type="subcellular location">
    <subcellularLocation>
        <location evidence="1">Cell membrane</location>
        <topology evidence="1">Multi-pass membrane protein</topology>
    </subcellularLocation>
</comment>
<keyword evidence="6 8" id="KW-0472">Membrane</keyword>
<feature type="region of interest" description="Disordered" evidence="7">
    <location>
        <begin position="473"/>
        <end position="502"/>
    </location>
</feature>
<keyword evidence="12" id="KW-1185">Reference proteome</keyword>
<feature type="transmembrane region" description="Helical" evidence="8">
    <location>
        <begin position="213"/>
        <end position="234"/>
    </location>
</feature>
<organism evidence="11 12">
    <name type="scientific">Saccharothrix carnea</name>
    <dbReference type="NCBI Taxonomy" id="1280637"/>
    <lineage>
        <taxon>Bacteria</taxon>
        <taxon>Bacillati</taxon>
        <taxon>Actinomycetota</taxon>
        <taxon>Actinomycetes</taxon>
        <taxon>Pseudonocardiales</taxon>
        <taxon>Pseudonocardiaceae</taxon>
        <taxon>Saccharothrix</taxon>
    </lineage>
</organism>
<feature type="compositionally biased region" description="Polar residues" evidence="7">
    <location>
        <begin position="477"/>
        <end position="496"/>
    </location>
</feature>
<dbReference type="SUPFAM" id="SSF90123">
    <property type="entry name" value="ABC transporter transmembrane region"/>
    <property type="match status" value="1"/>
</dbReference>
<dbReference type="InterPro" id="IPR039421">
    <property type="entry name" value="Type_1_exporter"/>
</dbReference>
<comment type="caution">
    <text evidence="11">The sequence shown here is derived from an EMBL/GenBank/DDBJ whole genome shotgun (WGS) entry which is preliminary data.</text>
</comment>
<gene>
    <name evidence="11" type="ORF">B0I31_107406</name>
</gene>
<dbReference type="SUPFAM" id="SSF52540">
    <property type="entry name" value="P-loop containing nucleoside triphosphate hydrolases"/>
    <property type="match status" value="1"/>
</dbReference>
<keyword evidence="2 8" id="KW-0812">Transmembrane</keyword>
<dbReference type="InterPro" id="IPR011527">
    <property type="entry name" value="ABC1_TM_dom"/>
</dbReference>
<evidence type="ECO:0000256" key="8">
    <source>
        <dbReference type="SAM" id="Phobius"/>
    </source>
</evidence>
<dbReference type="GO" id="GO:0140359">
    <property type="term" value="F:ABC-type transporter activity"/>
    <property type="evidence" value="ECO:0007669"/>
    <property type="project" value="InterPro"/>
</dbReference>
<dbReference type="Gene3D" id="3.40.50.300">
    <property type="entry name" value="P-loop containing nucleotide triphosphate hydrolases"/>
    <property type="match status" value="1"/>
</dbReference>
<feature type="transmembrane region" description="Helical" evidence="8">
    <location>
        <begin position="38"/>
        <end position="58"/>
    </location>
</feature>
<evidence type="ECO:0000256" key="2">
    <source>
        <dbReference type="ARBA" id="ARBA00022692"/>
    </source>
</evidence>
<keyword evidence="4 11" id="KW-0067">ATP-binding</keyword>
<evidence type="ECO:0000256" key="7">
    <source>
        <dbReference type="SAM" id="MobiDB-lite"/>
    </source>
</evidence>
<evidence type="ECO:0000313" key="11">
    <source>
        <dbReference type="EMBL" id="PSL54347.1"/>
    </source>
</evidence>
<evidence type="ECO:0000256" key="1">
    <source>
        <dbReference type="ARBA" id="ARBA00004651"/>
    </source>
</evidence>
<dbReference type="InterPro" id="IPR017871">
    <property type="entry name" value="ABC_transporter-like_CS"/>
</dbReference>
<dbReference type="GO" id="GO:0005524">
    <property type="term" value="F:ATP binding"/>
    <property type="evidence" value="ECO:0007669"/>
    <property type="project" value="UniProtKB-KW"/>
</dbReference>
<dbReference type="PROSITE" id="PS00211">
    <property type="entry name" value="ABC_TRANSPORTER_1"/>
    <property type="match status" value="1"/>
</dbReference>
<evidence type="ECO:0000256" key="3">
    <source>
        <dbReference type="ARBA" id="ARBA00022741"/>
    </source>
</evidence>
<dbReference type="Gene3D" id="1.20.1560.10">
    <property type="entry name" value="ABC transporter type 1, transmembrane domain"/>
    <property type="match status" value="1"/>
</dbReference>
<protein>
    <submittedName>
        <fullName evidence="11">ATP-binding cassette subfamily C protein CydC</fullName>
    </submittedName>
</protein>
<reference evidence="11 12" key="1">
    <citation type="submission" date="2018-03" db="EMBL/GenBank/DDBJ databases">
        <title>Genomic Encyclopedia of Type Strains, Phase III (KMG-III): the genomes of soil and plant-associated and newly described type strains.</title>
        <authorList>
            <person name="Whitman W."/>
        </authorList>
    </citation>
    <scope>NUCLEOTIDE SEQUENCE [LARGE SCALE GENOMIC DNA]</scope>
    <source>
        <strain evidence="11 12">CGMCC 4.7097</strain>
    </source>
</reference>
<feature type="domain" description="ABC transmembrane type-1" evidence="10">
    <location>
        <begin position="5"/>
        <end position="234"/>
    </location>
</feature>
<dbReference type="PANTHER" id="PTHR24221:SF654">
    <property type="entry name" value="ATP-BINDING CASSETTE SUB-FAMILY B MEMBER 6"/>
    <property type="match status" value="1"/>
</dbReference>
<dbReference type="SMART" id="SM00382">
    <property type="entry name" value="AAA"/>
    <property type="match status" value="1"/>
</dbReference>
<dbReference type="PANTHER" id="PTHR24221">
    <property type="entry name" value="ATP-BINDING CASSETTE SUB-FAMILY B"/>
    <property type="match status" value="1"/>
</dbReference>
<dbReference type="GO" id="GO:0034040">
    <property type="term" value="F:ATPase-coupled lipid transmembrane transporter activity"/>
    <property type="evidence" value="ECO:0007669"/>
    <property type="project" value="TreeGrafter"/>
</dbReference>
<dbReference type="InterPro" id="IPR036640">
    <property type="entry name" value="ABC1_TM_sf"/>
</dbReference>
<dbReference type="InterPro" id="IPR003439">
    <property type="entry name" value="ABC_transporter-like_ATP-bd"/>
</dbReference>
<keyword evidence="3" id="KW-0547">Nucleotide-binding</keyword>
<name>A0A2P8I7C3_SACCR</name>
<evidence type="ECO:0000256" key="5">
    <source>
        <dbReference type="ARBA" id="ARBA00022989"/>
    </source>
</evidence>
<dbReference type="AlphaFoldDB" id="A0A2P8I7C3"/>
<accession>A0A2P8I7C3</accession>
<dbReference type="PROSITE" id="PS50929">
    <property type="entry name" value="ABC_TM1F"/>
    <property type="match status" value="1"/>
</dbReference>
<feature type="transmembrane region" description="Helical" evidence="8">
    <location>
        <begin position="109"/>
        <end position="129"/>
    </location>
</feature>
<dbReference type="EMBL" id="PYAX01000007">
    <property type="protein sequence ID" value="PSL54347.1"/>
    <property type="molecule type" value="Genomic_DNA"/>
</dbReference>
<dbReference type="InterPro" id="IPR003593">
    <property type="entry name" value="AAA+_ATPase"/>
</dbReference>
<evidence type="ECO:0000259" key="9">
    <source>
        <dbReference type="PROSITE" id="PS50893"/>
    </source>
</evidence>
<evidence type="ECO:0000259" key="10">
    <source>
        <dbReference type="PROSITE" id="PS50929"/>
    </source>
</evidence>
<proteinExistence type="predicted"/>
<dbReference type="GO" id="GO:0016887">
    <property type="term" value="F:ATP hydrolysis activity"/>
    <property type="evidence" value="ECO:0007669"/>
    <property type="project" value="InterPro"/>
</dbReference>
<dbReference type="Proteomes" id="UP000241118">
    <property type="component" value="Unassembled WGS sequence"/>
</dbReference>
<evidence type="ECO:0000256" key="4">
    <source>
        <dbReference type="ARBA" id="ARBA00022840"/>
    </source>
</evidence>
<dbReference type="PROSITE" id="PS50893">
    <property type="entry name" value="ABC_TRANSPORTER_2"/>
    <property type="match status" value="1"/>
</dbReference>
<feature type="transmembrane region" description="Helical" evidence="8">
    <location>
        <begin position="135"/>
        <end position="156"/>
    </location>
</feature>
<feature type="domain" description="ABC transporter" evidence="9">
    <location>
        <begin position="261"/>
        <end position="469"/>
    </location>
</feature>
<sequence>MRRLVLAVAAGVAAELAGIGLMTTAVWLIMRAAEQPPLSALTVAIVAVRTLALARGGLRYAERLAGHSAVLRHLADLRGRVYEALLRRPLPRGDALTRLVSDVDSVQDALLRCALPGAVAVVVGAVALLATGFAWPLVVGLAATVFILPWAAYALASRHLKALAPLRSELAERTVVLLDGAAELTAFGALDRELDATGRVVDALAERERRGGAGAAVLAAVAVVVQFGVAVVLLHTAAPAHVVLGSVAVLEVAVPLTSAAQRWAEVRGSVRRVREVLRAVEAPVREVQPPVGRVGVVGASGAGKSTFLRALAAAHPGVAKGVLDDAHVFHATAEANVRLARPDASREELDRVAELVDLDVPWDTAVGEDGEALSGGQRQRLLLARALLADPDVLLLDEPVEGLAIAHGDAVLRQVLDHARGTVVLVTHRLAPLVDFDRVLVFEDGHITQDGTHAELVEVPGYYRDRWSTERMAGRSSAGTSTGDGSHSPSNGTNCVSVDDCTGTPHRRNAVTVI</sequence>
<evidence type="ECO:0000313" key="12">
    <source>
        <dbReference type="Proteomes" id="UP000241118"/>
    </source>
</evidence>